<dbReference type="Proteomes" id="UP000616143">
    <property type="component" value="Unassembled WGS sequence"/>
</dbReference>
<dbReference type="InterPro" id="IPR036388">
    <property type="entry name" value="WH-like_DNA-bd_sf"/>
</dbReference>
<reference evidence="5" key="3">
    <citation type="journal article" date="2019" name="BMC Res. Notes">
        <title>Complete genome sequence of the Sulfodiicoccus acidiphilus strain HS-1T, the first crenarchaeon that lacks polB3, isolated from an acidic hot spring in Ohwaku-dani, Hakone, Japan.</title>
        <authorList>
            <person name="Sakai H.D."/>
            <person name="Kurosawa N."/>
        </authorList>
    </citation>
    <scope>NUCLEOTIDE SEQUENCE</scope>
    <source>
        <strain evidence="5">HS-1</strain>
    </source>
</reference>
<dbReference type="HAMAP" id="MF_01474">
    <property type="entry name" value="Ribosomal_eS19"/>
    <property type="match status" value="1"/>
</dbReference>
<dbReference type="KEGG" id="sacd:HS1genome_0937"/>
<dbReference type="PANTHER" id="PTHR11710:SF0">
    <property type="entry name" value="40S RIBOSOMAL PROTEIN S19"/>
    <property type="match status" value="1"/>
</dbReference>
<dbReference type="InterPro" id="IPR036390">
    <property type="entry name" value="WH_DNA-bd_sf"/>
</dbReference>
<dbReference type="OrthoDB" id="371836at2157"/>
<organism evidence="5 7">
    <name type="scientific">Sulfodiicoccus acidiphilus</name>
    <dbReference type="NCBI Taxonomy" id="1670455"/>
    <lineage>
        <taxon>Archaea</taxon>
        <taxon>Thermoproteota</taxon>
        <taxon>Thermoprotei</taxon>
        <taxon>Sulfolobales</taxon>
        <taxon>Sulfolobaceae</taxon>
        <taxon>Sulfodiicoccus</taxon>
    </lineage>
</organism>
<dbReference type="EMBL" id="BMQS01000007">
    <property type="protein sequence ID" value="GGT93747.1"/>
    <property type="molecule type" value="Genomic_DNA"/>
</dbReference>
<name>A0A348B2Z6_9CREN</name>
<keyword evidence="2 4" id="KW-0689">Ribosomal protein</keyword>
<evidence type="ECO:0000313" key="7">
    <source>
        <dbReference type="Proteomes" id="UP000276741"/>
    </source>
</evidence>
<evidence type="ECO:0000313" key="6">
    <source>
        <dbReference type="EMBL" id="GGT93747.1"/>
    </source>
</evidence>
<keyword evidence="7" id="KW-1185">Reference proteome</keyword>
<dbReference type="GO" id="GO:0000028">
    <property type="term" value="P:ribosomal small subunit assembly"/>
    <property type="evidence" value="ECO:0007669"/>
    <property type="project" value="TreeGrafter"/>
</dbReference>
<comment type="similarity">
    <text evidence="1 4">Belongs to the eukaryotic ribosomal protein eS19 family.</text>
</comment>
<gene>
    <name evidence="4" type="primary">rps19e</name>
    <name evidence="6" type="ORF">GCM10007116_09340</name>
    <name evidence="5" type="ORF">HS1genome_0937</name>
</gene>
<dbReference type="NCBIfam" id="NF006811">
    <property type="entry name" value="PRK09333.1"/>
    <property type="match status" value="1"/>
</dbReference>
<dbReference type="Pfam" id="PF01090">
    <property type="entry name" value="Ribosomal_S19e"/>
    <property type="match status" value="1"/>
</dbReference>
<dbReference type="SMART" id="SM01413">
    <property type="entry name" value="Ribosomal_S19e"/>
    <property type="match status" value="1"/>
</dbReference>
<protein>
    <recommendedName>
        <fullName evidence="4">Small ribosomal subunit protein eS19</fullName>
    </recommendedName>
</protein>
<dbReference type="Gene3D" id="1.10.10.10">
    <property type="entry name" value="Winged helix-like DNA-binding domain superfamily/Winged helix DNA-binding domain"/>
    <property type="match status" value="1"/>
</dbReference>
<evidence type="ECO:0000256" key="4">
    <source>
        <dbReference type="HAMAP-Rule" id="MF_01474"/>
    </source>
</evidence>
<reference evidence="7" key="2">
    <citation type="submission" date="2018-04" db="EMBL/GenBank/DDBJ databases">
        <title>Complete genome sequence of Sulfodiicoccus acidiphilus strain HS-1.</title>
        <authorList>
            <person name="Sakai H.D."/>
            <person name="Kurosawa N."/>
        </authorList>
    </citation>
    <scope>NUCLEOTIDE SEQUENCE [LARGE SCALE GENOMIC DNA]</scope>
    <source>
        <strain evidence="7">HS-1</strain>
    </source>
</reference>
<dbReference type="PANTHER" id="PTHR11710">
    <property type="entry name" value="40S RIBOSOMAL PROTEIN S19"/>
    <property type="match status" value="1"/>
</dbReference>
<dbReference type="InterPro" id="IPR027548">
    <property type="entry name" value="Ribosomal_eS19_archaeal"/>
</dbReference>
<dbReference type="EMBL" id="AP018553">
    <property type="protein sequence ID" value="BBD72548.1"/>
    <property type="molecule type" value="Genomic_DNA"/>
</dbReference>
<dbReference type="GO" id="GO:0022627">
    <property type="term" value="C:cytosolic small ribosomal subunit"/>
    <property type="evidence" value="ECO:0007669"/>
    <property type="project" value="TreeGrafter"/>
</dbReference>
<evidence type="ECO:0000256" key="3">
    <source>
        <dbReference type="ARBA" id="ARBA00023274"/>
    </source>
</evidence>
<keyword evidence="3 4" id="KW-0687">Ribonucleoprotein</keyword>
<sequence length="154" mass="17389">MITATMVPADALIRRLSSYIKENFKEVSPPEWALVAKTGPMKERVPDEPTEWWYIRAASIMRKIYIEGKIGTSSLRTIYGGAARRGSAPNRFTKAPGHANRLIMRQLEKAGLLHRVKGGRILSGKGRSLMDRMSMEVFKEVSEINPELKKYLGK</sequence>
<dbReference type="GO" id="GO:0006412">
    <property type="term" value="P:translation"/>
    <property type="evidence" value="ECO:0007669"/>
    <property type="project" value="UniProtKB-UniRule"/>
</dbReference>
<evidence type="ECO:0000313" key="5">
    <source>
        <dbReference type="EMBL" id="BBD72548.1"/>
    </source>
</evidence>
<dbReference type="InterPro" id="IPR001266">
    <property type="entry name" value="Ribosomal_eS19"/>
</dbReference>
<evidence type="ECO:0000256" key="2">
    <source>
        <dbReference type="ARBA" id="ARBA00022980"/>
    </source>
</evidence>
<dbReference type="SUPFAM" id="SSF46785">
    <property type="entry name" value="Winged helix' DNA-binding domain"/>
    <property type="match status" value="1"/>
</dbReference>
<dbReference type="RefSeq" id="WP_126449832.1">
    <property type="nucleotide sequence ID" value="NZ_AP018553.1"/>
</dbReference>
<dbReference type="GO" id="GO:0003735">
    <property type="term" value="F:structural constituent of ribosome"/>
    <property type="evidence" value="ECO:0007669"/>
    <property type="project" value="InterPro"/>
</dbReference>
<reference evidence="6" key="1">
    <citation type="journal article" date="2014" name="Int. J. Syst. Evol. Microbiol.">
        <title>Complete genome sequence of Corynebacterium casei LMG S-19264T (=DSM 44701T), isolated from a smear-ripened cheese.</title>
        <authorList>
            <consortium name="US DOE Joint Genome Institute (JGI-PGF)"/>
            <person name="Walter F."/>
            <person name="Albersmeier A."/>
            <person name="Kalinowski J."/>
            <person name="Ruckert C."/>
        </authorList>
    </citation>
    <scope>NUCLEOTIDE SEQUENCE</scope>
    <source>
        <strain evidence="6">JCM 31740</strain>
    </source>
</reference>
<evidence type="ECO:0000256" key="1">
    <source>
        <dbReference type="ARBA" id="ARBA00010014"/>
    </source>
</evidence>
<accession>A0A348B2Z6</accession>
<dbReference type="AlphaFoldDB" id="A0A348B2Z6"/>
<dbReference type="GeneID" id="38666442"/>
<proteinExistence type="inferred from homology"/>
<dbReference type="GO" id="GO:0003723">
    <property type="term" value="F:RNA binding"/>
    <property type="evidence" value="ECO:0007669"/>
    <property type="project" value="TreeGrafter"/>
</dbReference>
<comment type="function">
    <text evidence="4">May be involved in maturation of the 30S ribosomal subunit.</text>
</comment>
<reference evidence="6" key="4">
    <citation type="submission" date="2020-09" db="EMBL/GenBank/DDBJ databases">
        <authorList>
            <person name="Sun Q."/>
            <person name="Ohkuma M."/>
        </authorList>
    </citation>
    <scope>NUCLEOTIDE SEQUENCE</scope>
    <source>
        <strain evidence="6">JCM 31740</strain>
    </source>
</reference>
<comment type="subunit">
    <text evidence="4">Part of the 30S ribosomal subunit.</text>
</comment>
<dbReference type="Proteomes" id="UP000276741">
    <property type="component" value="Chromosome"/>
</dbReference>